<reference evidence="3" key="1">
    <citation type="submission" date="2019-09" db="EMBL/GenBank/DDBJ databases">
        <title>Draft genome information of white flower Hibiscus syriacus.</title>
        <authorList>
            <person name="Kim Y.-M."/>
        </authorList>
    </citation>
    <scope>NUCLEOTIDE SEQUENCE [LARGE SCALE GENOMIC DNA]</scope>
    <source>
        <strain evidence="3">YM2019G1</strain>
    </source>
</reference>
<keyword evidence="1" id="KW-0677">Repeat</keyword>
<dbReference type="AlphaFoldDB" id="A0A6A2YRE1"/>
<evidence type="ECO:0000256" key="1">
    <source>
        <dbReference type="ARBA" id="ARBA00022737"/>
    </source>
</evidence>
<dbReference type="Proteomes" id="UP000436088">
    <property type="component" value="Unassembled WGS sequence"/>
</dbReference>
<dbReference type="InterPro" id="IPR004146">
    <property type="entry name" value="DC1"/>
</dbReference>
<dbReference type="InterPro" id="IPR046349">
    <property type="entry name" value="C1-like_sf"/>
</dbReference>
<dbReference type="PANTHER" id="PTHR32410:SF216">
    <property type="entry name" value="PHORBOL-ESTER_DAG-TYPE DOMAIN-CONTAINING PROTEIN"/>
    <property type="match status" value="1"/>
</dbReference>
<comment type="caution">
    <text evidence="3">The sequence shown here is derived from an EMBL/GenBank/DDBJ whole genome shotgun (WGS) entry which is preliminary data.</text>
</comment>
<evidence type="ECO:0000259" key="2">
    <source>
        <dbReference type="Pfam" id="PF03107"/>
    </source>
</evidence>
<dbReference type="SUPFAM" id="SSF57889">
    <property type="entry name" value="Cysteine-rich domain"/>
    <property type="match status" value="1"/>
</dbReference>
<evidence type="ECO:0000313" key="4">
    <source>
        <dbReference type="Proteomes" id="UP000436088"/>
    </source>
</evidence>
<feature type="domain" description="DC1" evidence="2">
    <location>
        <begin position="109"/>
        <end position="157"/>
    </location>
</feature>
<dbReference type="EMBL" id="VEPZ02001296">
    <property type="protein sequence ID" value="KAE8681910.1"/>
    <property type="molecule type" value="Genomic_DNA"/>
</dbReference>
<feature type="domain" description="DC1" evidence="2">
    <location>
        <begin position="59"/>
        <end position="98"/>
    </location>
</feature>
<evidence type="ECO:0000313" key="3">
    <source>
        <dbReference type="EMBL" id="KAE8681910.1"/>
    </source>
</evidence>
<dbReference type="PANTHER" id="PTHR32410">
    <property type="entry name" value="CYSTEINE/HISTIDINE-RICH C1 DOMAIN FAMILY PROTEIN"/>
    <property type="match status" value="1"/>
</dbReference>
<organism evidence="3 4">
    <name type="scientific">Hibiscus syriacus</name>
    <name type="common">Rose of Sharon</name>
    <dbReference type="NCBI Taxonomy" id="106335"/>
    <lineage>
        <taxon>Eukaryota</taxon>
        <taxon>Viridiplantae</taxon>
        <taxon>Streptophyta</taxon>
        <taxon>Embryophyta</taxon>
        <taxon>Tracheophyta</taxon>
        <taxon>Spermatophyta</taxon>
        <taxon>Magnoliopsida</taxon>
        <taxon>eudicotyledons</taxon>
        <taxon>Gunneridae</taxon>
        <taxon>Pentapetalae</taxon>
        <taxon>rosids</taxon>
        <taxon>malvids</taxon>
        <taxon>Malvales</taxon>
        <taxon>Malvaceae</taxon>
        <taxon>Malvoideae</taxon>
        <taxon>Hibiscus</taxon>
    </lineage>
</organism>
<dbReference type="InterPro" id="IPR053192">
    <property type="entry name" value="Vacuole_Formation_Reg"/>
</dbReference>
<protein>
    <recommendedName>
        <fullName evidence="2">DC1 domain-containing protein</fullName>
    </recommendedName>
</protein>
<gene>
    <name evidence="3" type="ORF">F3Y22_tig00111298pilonHSYRG00065</name>
</gene>
<dbReference type="Pfam" id="PF03107">
    <property type="entry name" value="C1_2"/>
    <property type="match status" value="2"/>
</dbReference>
<accession>A0A6A2YRE1</accession>
<proteinExistence type="predicted"/>
<name>A0A6A2YRE1_HIBSY</name>
<keyword evidence="4" id="KW-1185">Reference proteome</keyword>
<sequence length="217" mass="26130">MCQLWFNAKPFNLFTDGVFRCFHCHYMGSGFSYRVNAFWCFCLRCAVVSHSFTYQADEPHFLFFDHKYEMKCNSCEYVMSTFKYRCKDCTFALDSRCVMFRRIAWHKSDQHTLTLAYQDLDDYPLRRNCDICEEERDPQKWFYHCETCDNAMHIECVFGKYPFINAGSKYAYKGHPHSLTFVKKIYYYTECVRCREPCEDLALECIEQGCKYIVIYR</sequence>